<evidence type="ECO:0000256" key="1">
    <source>
        <dbReference type="SAM" id="Coils"/>
    </source>
</evidence>
<proteinExistence type="predicted"/>
<protein>
    <submittedName>
        <fullName evidence="2">Uncharacterized protein</fullName>
    </submittedName>
</protein>
<reference evidence="2" key="1">
    <citation type="submission" date="2019-02" db="EMBL/GenBank/DDBJ databases">
        <authorList>
            <person name="Gruber-Vodicka R. H."/>
            <person name="Seah K. B. B."/>
        </authorList>
    </citation>
    <scope>NUCLEOTIDE SEQUENCE</scope>
    <source>
        <strain evidence="2">BECK_BZ125</strain>
    </source>
</reference>
<gene>
    <name evidence="2" type="ORF">BECKTC1821E_GA0114239_106723</name>
</gene>
<keyword evidence="1" id="KW-0175">Coiled coil</keyword>
<accession>A0A450YYN1</accession>
<name>A0A450YYN1_9GAMM</name>
<evidence type="ECO:0000313" key="2">
    <source>
        <dbReference type="EMBL" id="VFK46628.1"/>
    </source>
</evidence>
<dbReference type="AlphaFoldDB" id="A0A450YYN1"/>
<sequence length="174" mass="19293">MPKIVASAFLVLFGLGTGGFGMGKIKDARIEAMRTEHERQVLAAEREVHAMRVAAREKGNALRLDLENRLRNIREEKDGLEKKIRDRTTGDHCLDASVVRMLDEQNAANRHGPVPQAAEYDALAGWSAAPPRNDGDAYASDRDVANWISLAREKHEECRARLSALIAWHAKEGG</sequence>
<organism evidence="2">
    <name type="scientific">Candidatus Kentrum sp. TC</name>
    <dbReference type="NCBI Taxonomy" id="2126339"/>
    <lineage>
        <taxon>Bacteria</taxon>
        <taxon>Pseudomonadati</taxon>
        <taxon>Pseudomonadota</taxon>
        <taxon>Gammaproteobacteria</taxon>
        <taxon>Candidatus Kentrum</taxon>
    </lineage>
</organism>
<dbReference type="EMBL" id="CAADFT010000067">
    <property type="protein sequence ID" value="VFK46628.1"/>
    <property type="molecule type" value="Genomic_DNA"/>
</dbReference>
<feature type="coiled-coil region" evidence="1">
    <location>
        <begin position="25"/>
        <end position="83"/>
    </location>
</feature>